<keyword evidence="4 7" id="KW-0238">DNA-binding</keyword>
<evidence type="ECO:0000313" key="13">
    <source>
        <dbReference type="WBParaSite" id="ACRNAN_Path_728.g2757.t1"/>
    </source>
</evidence>
<feature type="domain" description="Homeobox" evidence="10">
    <location>
        <begin position="154"/>
        <end position="211"/>
    </location>
</feature>
<dbReference type="InterPro" id="IPR039673">
    <property type="entry name" value="SATB1/SATB2"/>
</dbReference>
<dbReference type="Pfam" id="PF16534">
    <property type="entry name" value="ULD"/>
    <property type="match status" value="1"/>
</dbReference>
<evidence type="ECO:0000256" key="1">
    <source>
        <dbReference type="ARBA" id="ARBA00004123"/>
    </source>
</evidence>
<feature type="region of interest" description="Disordered" evidence="9">
    <location>
        <begin position="374"/>
        <end position="410"/>
    </location>
</feature>
<evidence type="ECO:0000256" key="3">
    <source>
        <dbReference type="ARBA" id="ARBA00022843"/>
    </source>
</evidence>
<dbReference type="Proteomes" id="UP000887540">
    <property type="component" value="Unplaced"/>
</dbReference>
<dbReference type="GO" id="GO:0000981">
    <property type="term" value="F:DNA-binding transcription factor activity, RNA polymerase II-specific"/>
    <property type="evidence" value="ECO:0007669"/>
    <property type="project" value="TreeGrafter"/>
</dbReference>
<reference evidence="13" key="1">
    <citation type="submission" date="2022-11" db="UniProtKB">
        <authorList>
            <consortium name="WormBaseParasite"/>
        </authorList>
    </citation>
    <scope>IDENTIFICATION</scope>
</reference>
<dbReference type="SUPFAM" id="SSF46689">
    <property type="entry name" value="Homeodomain-like"/>
    <property type="match status" value="2"/>
</dbReference>
<sequence length="495" mass="54446">MLSQLVETVLSALGMPQLINDSRGLIQINNWKPLAFETITDNQDELVNNLFKEISSNIVLKILTKQSPDSQNTQCITDLQQKLLKIAIEKQPQILTSLDNQGIKEIIQQVISTEDPPHLSKEQIQAINDWLEAIGQDDSRKSPISTTRFSHVSELPKLERWFRTDPNPSRQKLIGYMNILNNAPYRKSNNKVTYQQICNWFSNQRSSSRSRQTSSTTITSSAPIFASLAAKNEAIASSSENIQIPITNPPIDIRAKFLANGFSSMVERQNDTERIDGGSESPTGNDDISEHSNSENGYDALDAKRESLASSPEMAMDMSTPSMVPLSPKNSLQTSSAASSAAMATIAAAFSSMNNVANNALAAQLSQHFGISGLGSAPSPSPSLNGVSTSNGGTNTPNGSGSNSNANNASNASNIARSRLMFDPLSELPILERWFEENPHPGWLQIEQYTEILNSLQYRQNYPPISTHNVKIWFKNRRAKCKRLLTNDGKVPINV</sequence>
<keyword evidence="12" id="KW-1185">Reference proteome</keyword>
<evidence type="ECO:0000256" key="6">
    <source>
        <dbReference type="ARBA" id="ARBA00023242"/>
    </source>
</evidence>
<keyword evidence="6 7" id="KW-0539">Nucleus</keyword>
<dbReference type="GO" id="GO:0006338">
    <property type="term" value="P:chromatin remodeling"/>
    <property type="evidence" value="ECO:0007669"/>
    <property type="project" value="InterPro"/>
</dbReference>
<dbReference type="Gene3D" id="1.10.10.60">
    <property type="entry name" value="Homeodomain-like"/>
    <property type="match status" value="2"/>
</dbReference>
<comment type="subcellular location">
    <subcellularLocation>
        <location evidence="1 7 8">Nucleus</location>
    </subcellularLocation>
</comment>
<keyword evidence="5 7" id="KW-0371">Homeobox</keyword>
<evidence type="ECO:0000256" key="9">
    <source>
        <dbReference type="SAM" id="MobiDB-lite"/>
    </source>
</evidence>
<dbReference type="PROSITE" id="PS50071">
    <property type="entry name" value="HOMEOBOX_2"/>
    <property type="match status" value="2"/>
</dbReference>
<keyword evidence="3" id="KW-0832">Ubl conjugation</keyword>
<keyword evidence="2" id="KW-0677">Repeat</keyword>
<evidence type="ECO:0000256" key="7">
    <source>
        <dbReference type="PROSITE-ProRule" id="PRU00108"/>
    </source>
</evidence>
<accession>A0A914CC46</accession>
<dbReference type="InterPro" id="IPR038224">
    <property type="entry name" value="SATB_ULD_sf"/>
</dbReference>
<dbReference type="Pfam" id="PF00046">
    <property type="entry name" value="Homeodomain"/>
    <property type="match status" value="1"/>
</dbReference>
<dbReference type="PROSITE" id="PS51982">
    <property type="entry name" value="CMP"/>
    <property type="match status" value="1"/>
</dbReference>
<evidence type="ECO:0000256" key="5">
    <source>
        <dbReference type="ARBA" id="ARBA00023155"/>
    </source>
</evidence>
<dbReference type="WBParaSite" id="ACRNAN_Path_728.g2757.t1">
    <property type="protein sequence ID" value="ACRNAN_Path_728.g2757.t1"/>
    <property type="gene ID" value="ACRNAN_Path_728.g2757"/>
</dbReference>
<dbReference type="FunFam" id="1.10.10.60:FF:000169">
    <property type="entry name" value="DNA-binding protein SATB1"/>
    <property type="match status" value="1"/>
</dbReference>
<evidence type="ECO:0000313" key="12">
    <source>
        <dbReference type="Proteomes" id="UP000887540"/>
    </source>
</evidence>
<evidence type="ECO:0000256" key="2">
    <source>
        <dbReference type="ARBA" id="ARBA00022737"/>
    </source>
</evidence>
<dbReference type="InterPro" id="IPR032392">
    <property type="entry name" value="ULD"/>
</dbReference>
<dbReference type="GO" id="GO:0000978">
    <property type="term" value="F:RNA polymerase II cis-regulatory region sequence-specific DNA binding"/>
    <property type="evidence" value="ECO:0007669"/>
    <property type="project" value="TreeGrafter"/>
</dbReference>
<evidence type="ECO:0000256" key="4">
    <source>
        <dbReference type="ARBA" id="ARBA00023125"/>
    </source>
</evidence>
<dbReference type="InterPro" id="IPR001356">
    <property type="entry name" value="HD"/>
</dbReference>
<dbReference type="CDD" id="cd00086">
    <property type="entry name" value="homeodomain"/>
    <property type="match status" value="2"/>
</dbReference>
<feature type="domain" description="CMP" evidence="11">
    <location>
        <begin position="1"/>
        <end position="66"/>
    </location>
</feature>
<organism evidence="12 13">
    <name type="scientific">Acrobeloides nanus</name>
    <dbReference type="NCBI Taxonomy" id="290746"/>
    <lineage>
        <taxon>Eukaryota</taxon>
        <taxon>Metazoa</taxon>
        <taxon>Ecdysozoa</taxon>
        <taxon>Nematoda</taxon>
        <taxon>Chromadorea</taxon>
        <taxon>Rhabditida</taxon>
        <taxon>Tylenchina</taxon>
        <taxon>Cephalobomorpha</taxon>
        <taxon>Cephaloboidea</taxon>
        <taxon>Cephalobidae</taxon>
        <taxon>Acrobeloides</taxon>
    </lineage>
</organism>
<dbReference type="PANTHER" id="PTHR15116:SF16">
    <property type="entry name" value="DEFECTIVE PROVENTRICULUS, ISOFORM A"/>
    <property type="match status" value="1"/>
</dbReference>
<dbReference type="GO" id="GO:0005634">
    <property type="term" value="C:nucleus"/>
    <property type="evidence" value="ECO:0007669"/>
    <property type="project" value="UniProtKB-SubCell"/>
</dbReference>
<feature type="DNA-binding region" description="Homeobox" evidence="7">
    <location>
        <begin position="429"/>
        <end position="485"/>
    </location>
</feature>
<dbReference type="AlphaFoldDB" id="A0A914CC46"/>
<evidence type="ECO:0000256" key="8">
    <source>
        <dbReference type="RuleBase" id="RU000682"/>
    </source>
</evidence>
<evidence type="ECO:0000259" key="11">
    <source>
        <dbReference type="PROSITE" id="PS51982"/>
    </source>
</evidence>
<dbReference type="InterPro" id="IPR009057">
    <property type="entry name" value="Homeodomain-like_sf"/>
</dbReference>
<dbReference type="PANTHER" id="PTHR15116">
    <property type="entry name" value="DNA-BINDING PROTEIN SATB FAMILY MEMBER"/>
    <property type="match status" value="1"/>
</dbReference>
<protein>
    <submittedName>
        <fullName evidence="13">Homeobox domain-containing protein</fullName>
    </submittedName>
</protein>
<feature type="region of interest" description="Disordered" evidence="9">
    <location>
        <begin position="272"/>
        <end position="297"/>
    </location>
</feature>
<name>A0A914CC46_9BILA</name>
<feature type="domain" description="Homeobox" evidence="10">
    <location>
        <begin position="427"/>
        <end position="484"/>
    </location>
</feature>
<dbReference type="SMART" id="SM00389">
    <property type="entry name" value="HOX"/>
    <property type="match status" value="2"/>
</dbReference>
<proteinExistence type="predicted"/>
<dbReference type="Gene3D" id="3.10.20.710">
    <property type="entry name" value="SATB, ubiquitin-like oligomerisation domain"/>
    <property type="match status" value="1"/>
</dbReference>
<evidence type="ECO:0000259" key="10">
    <source>
        <dbReference type="PROSITE" id="PS50071"/>
    </source>
</evidence>
<feature type="DNA-binding region" description="Homeobox" evidence="7">
    <location>
        <begin position="156"/>
        <end position="212"/>
    </location>
</feature>